<dbReference type="AlphaFoldDB" id="A0A1B6HG03"/>
<dbReference type="InterPro" id="IPR032718">
    <property type="entry name" value="PGBD4_Znf_C"/>
</dbReference>
<proteinExistence type="predicted"/>
<reference evidence="4" key="1">
    <citation type="submission" date="2015-11" db="EMBL/GenBank/DDBJ databases">
        <title>De novo transcriptome assembly of four potential Pierce s Disease insect vectors from Arizona vineyards.</title>
        <authorList>
            <person name="Tassone E.E."/>
        </authorList>
    </citation>
    <scope>NUCLEOTIDE SEQUENCE</scope>
</reference>
<feature type="compositionally biased region" description="Acidic residues" evidence="1">
    <location>
        <begin position="29"/>
        <end position="48"/>
    </location>
</feature>
<dbReference type="InterPro" id="IPR029526">
    <property type="entry name" value="PGBD"/>
</dbReference>
<dbReference type="PANTHER" id="PTHR46599:SF3">
    <property type="entry name" value="PIGGYBAC TRANSPOSABLE ELEMENT-DERIVED PROTEIN 4"/>
    <property type="match status" value="1"/>
</dbReference>
<evidence type="ECO:0000259" key="2">
    <source>
        <dbReference type="Pfam" id="PF13842"/>
    </source>
</evidence>
<evidence type="ECO:0000256" key="1">
    <source>
        <dbReference type="SAM" id="MobiDB-lite"/>
    </source>
</evidence>
<feature type="domain" description="PiggyBac transposable element-derived protein 4 C-terminal zinc-finger" evidence="2">
    <location>
        <begin position="545"/>
        <end position="596"/>
    </location>
</feature>
<dbReference type="Pfam" id="PF13843">
    <property type="entry name" value="DDE_Tnp_1_7"/>
    <property type="match status" value="1"/>
</dbReference>
<dbReference type="PANTHER" id="PTHR46599">
    <property type="entry name" value="PIGGYBAC TRANSPOSABLE ELEMENT-DERIVED PROTEIN 4"/>
    <property type="match status" value="1"/>
</dbReference>
<protein>
    <submittedName>
        <fullName evidence="4">Uncharacterized protein</fullName>
    </submittedName>
</protein>
<dbReference type="EMBL" id="GECU01034165">
    <property type="protein sequence ID" value="JAS73541.1"/>
    <property type="molecule type" value="Transcribed_RNA"/>
</dbReference>
<dbReference type="Pfam" id="PF13842">
    <property type="entry name" value="zf-Tnp_2"/>
    <property type="match status" value="1"/>
</dbReference>
<organism evidence="4">
    <name type="scientific">Homalodisca liturata</name>
    <dbReference type="NCBI Taxonomy" id="320908"/>
    <lineage>
        <taxon>Eukaryota</taxon>
        <taxon>Metazoa</taxon>
        <taxon>Ecdysozoa</taxon>
        <taxon>Arthropoda</taxon>
        <taxon>Hexapoda</taxon>
        <taxon>Insecta</taxon>
        <taxon>Pterygota</taxon>
        <taxon>Neoptera</taxon>
        <taxon>Paraneoptera</taxon>
        <taxon>Hemiptera</taxon>
        <taxon>Auchenorrhyncha</taxon>
        <taxon>Membracoidea</taxon>
        <taxon>Cicadellidae</taxon>
        <taxon>Cicadellinae</taxon>
        <taxon>Proconiini</taxon>
        <taxon>Homalodisca</taxon>
    </lineage>
</organism>
<accession>A0A1B6HG03</accession>
<feature type="region of interest" description="Disordered" evidence="1">
    <location>
        <begin position="29"/>
        <end position="57"/>
    </location>
</feature>
<evidence type="ECO:0000259" key="3">
    <source>
        <dbReference type="Pfam" id="PF13843"/>
    </source>
</evidence>
<feature type="domain" description="PiggyBac transposable element-derived protein" evidence="3">
    <location>
        <begin position="120"/>
        <end position="479"/>
    </location>
</feature>
<gene>
    <name evidence="4" type="ORF">g.49752</name>
</gene>
<sequence length="597" mass="68098">MGDPLRQSEIDRIIDLPSSQGDLFAGLSEDESVEDMDYSVVDDTDSDPDFQPSDGSDEAAENEFMVANEDTDADVDNTITTVNSTPDEGDNWHSFEGKQQIFEFNSRPTFKFITTNDSKPIDFFEQCLNADVIDLMVTETNRNAHDVISKLRLSRKSRLKDWRDTNPEEMKKFIGLLLYMGLVTLPRISDYWSTNALYSFSGASKVMSRNRFQLILRFWHFNDNNNLQRDGRIGKIKPLLSIINGMFFNLKEAEQDLVIDETMIPFRGRLLFRQYIPGKAHKYGIKIFKLCDKTGYTYGIKVYMGKGTVAATDNSVATSVVMELMANHLNSGHNLYVDNYYTSVQLANSLLSRQTHLCGTLRRNRKGIPKDLTKEKIQKGEMICLENDEGVLITKWQDKREVLMLSTVHKPEYVEIPSKNPDKPSVLKPLVVTAYNKAKVGIDLSDQMSSYSTAVRKTMRWYHKVGEELVLGTSVVNSWLAYNTFLKTKKPPNAKKKHLISITKFKEQLACSLMCLQETPRIPEVSRTGHHYLTSSAMVGEGAKKHRVRKVCKMCYQKLSEQRGRSVARNMTKVTTFCSVCPDKPFLCETCFKDIHK</sequence>
<name>A0A1B6HG03_9HEMI</name>
<evidence type="ECO:0000313" key="4">
    <source>
        <dbReference type="EMBL" id="JAS73541.1"/>
    </source>
</evidence>